<evidence type="ECO:0000313" key="9">
    <source>
        <dbReference type="Proteomes" id="UP000005336"/>
    </source>
</evidence>
<organism evidence="8 9">
    <name type="scientific">Neisseria wadsworthii 9715</name>
    <dbReference type="NCBI Taxonomy" id="1030841"/>
    <lineage>
        <taxon>Bacteria</taxon>
        <taxon>Pseudomonadati</taxon>
        <taxon>Pseudomonadota</taxon>
        <taxon>Betaproteobacteria</taxon>
        <taxon>Neisseriales</taxon>
        <taxon>Neisseriaceae</taxon>
        <taxon>Neisseria</taxon>
    </lineage>
</organism>
<keyword evidence="2" id="KW-0479">Metal-binding</keyword>
<dbReference type="HOGENOM" id="CLU_029002_5_0_4"/>
<dbReference type="PANTHER" id="PTHR22726">
    <property type="entry name" value="METALLOENDOPEPTIDASE OMA1"/>
    <property type="match status" value="1"/>
</dbReference>
<dbReference type="EMBL" id="AGAZ01000061">
    <property type="protein sequence ID" value="EGZ45196.1"/>
    <property type="molecule type" value="Genomic_DNA"/>
</dbReference>
<proteinExistence type="inferred from homology"/>
<comment type="similarity">
    <text evidence="6">Belongs to the peptidase M48 family.</text>
</comment>
<dbReference type="Pfam" id="PF01435">
    <property type="entry name" value="Peptidase_M48"/>
    <property type="match status" value="1"/>
</dbReference>
<evidence type="ECO:0000259" key="7">
    <source>
        <dbReference type="Pfam" id="PF01435"/>
    </source>
</evidence>
<evidence type="ECO:0000256" key="2">
    <source>
        <dbReference type="ARBA" id="ARBA00022723"/>
    </source>
</evidence>
<protein>
    <submittedName>
        <fullName evidence="8">M48 family peptidase</fullName>
        <ecNumber evidence="8">3.4.24.-</ecNumber>
    </submittedName>
</protein>
<dbReference type="GO" id="GO:0051603">
    <property type="term" value="P:proteolysis involved in protein catabolic process"/>
    <property type="evidence" value="ECO:0007669"/>
    <property type="project" value="TreeGrafter"/>
</dbReference>
<dbReference type="EC" id="3.4.24.-" evidence="8"/>
<reference evidence="8 9" key="1">
    <citation type="submission" date="2011-06" db="EMBL/GenBank/DDBJ databases">
        <authorList>
            <person name="Muzny D."/>
            <person name="Qin X."/>
            <person name="Deng J."/>
            <person name="Jiang H."/>
            <person name="Liu Y."/>
            <person name="Qu J."/>
            <person name="Song X.-Z."/>
            <person name="Zhang L."/>
            <person name="Thornton R."/>
            <person name="Coyle M."/>
            <person name="Francisco L."/>
            <person name="Jackson L."/>
            <person name="Javaid M."/>
            <person name="Korchina V."/>
            <person name="Kovar C."/>
            <person name="Mata R."/>
            <person name="Mathew T."/>
            <person name="Ngo R."/>
            <person name="Nguyen L."/>
            <person name="Nguyen N."/>
            <person name="Okwuonu G."/>
            <person name="Ongeri F."/>
            <person name="Pham C."/>
            <person name="Simmons D."/>
            <person name="Wilczek-Boney K."/>
            <person name="Hale W."/>
            <person name="Jakkamsetti A."/>
            <person name="Pham P."/>
            <person name="Ruth R."/>
            <person name="San Lucas F."/>
            <person name="Warren J."/>
            <person name="Zhang J."/>
            <person name="Zhao Z."/>
            <person name="Zhou C."/>
            <person name="Zhu D."/>
            <person name="Lee S."/>
            <person name="Bess C."/>
            <person name="Blankenburg K."/>
            <person name="Forbes L."/>
            <person name="Fu Q."/>
            <person name="Gubbala S."/>
            <person name="Hirani K."/>
            <person name="Jayaseelan J.C."/>
            <person name="Lara F."/>
            <person name="Munidasa M."/>
            <person name="Palculict T."/>
            <person name="Patil S."/>
            <person name="Pu L.-L."/>
            <person name="Saada N."/>
            <person name="Tang L."/>
            <person name="Weissenberger G."/>
            <person name="Zhu Y."/>
            <person name="Hemphill L."/>
            <person name="Shang Y."/>
            <person name="Youmans B."/>
            <person name="Ayvaz T."/>
            <person name="Ross M."/>
            <person name="Santibanez J."/>
            <person name="Aqrawi P."/>
            <person name="Gross S."/>
            <person name="Joshi V."/>
            <person name="Fowler G."/>
            <person name="Nazareth L."/>
            <person name="Reid J."/>
            <person name="Worley K."/>
            <person name="Petrosino J."/>
            <person name="Highlander S."/>
            <person name="Gibbs R."/>
        </authorList>
    </citation>
    <scope>NUCLEOTIDE SEQUENCE [LARGE SCALE GENOMIC DNA]</scope>
    <source>
        <strain evidence="8 9">9715</strain>
    </source>
</reference>
<dbReference type="GO" id="GO:0046872">
    <property type="term" value="F:metal ion binding"/>
    <property type="evidence" value="ECO:0007669"/>
    <property type="project" value="UniProtKB-KW"/>
</dbReference>
<dbReference type="Proteomes" id="UP000005336">
    <property type="component" value="Unassembled WGS sequence"/>
</dbReference>
<dbReference type="STRING" id="1030841.HMPREF9370_1755"/>
<keyword evidence="4 6" id="KW-0862">Zinc</keyword>
<evidence type="ECO:0000256" key="6">
    <source>
        <dbReference type="RuleBase" id="RU003983"/>
    </source>
</evidence>
<accession>G4CRP5</accession>
<evidence type="ECO:0000313" key="8">
    <source>
        <dbReference type="EMBL" id="EGZ45196.1"/>
    </source>
</evidence>
<dbReference type="GO" id="GO:0016020">
    <property type="term" value="C:membrane"/>
    <property type="evidence" value="ECO:0007669"/>
    <property type="project" value="TreeGrafter"/>
</dbReference>
<evidence type="ECO:0000256" key="4">
    <source>
        <dbReference type="ARBA" id="ARBA00022833"/>
    </source>
</evidence>
<dbReference type="InterPro" id="IPR001915">
    <property type="entry name" value="Peptidase_M48"/>
</dbReference>
<evidence type="ECO:0000256" key="1">
    <source>
        <dbReference type="ARBA" id="ARBA00022670"/>
    </source>
</evidence>
<dbReference type="PATRIC" id="fig|1030841.3.peg.1747"/>
<dbReference type="PANTHER" id="PTHR22726:SF1">
    <property type="entry name" value="METALLOENDOPEPTIDASE OMA1, MITOCHONDRIAL"/>
    <property type="match status" value="1"/>
</dbReference>
<evidence type="ECO:0000256" key="5">
    <source>
        <dbReference type="ARBA" id="ARBA00023049"/>
    </source>
</evidence>
<evidence type="ECO:0000256" key="3">
    <source>
        <dbReference type="ARBA" id="ARBA00022801"/>
    </source>
</evidence>
<comment type="cofactor">
    <cofactor evidence="6">
        <name>Zn(2+)</name>
        <dbReference type="ChEBI" id="CHEBI:29105"/>
    </cofactor>
    <text evidence="6">Binds 1 zinc ion per subunit.</text>
</comment>
<dbReference type="AlphaFoldDB" id="G4CRP5"/>
<gene>
    <name evidence="8" type="primary">htpX3</name>
    <name evidence="8" type="ORF">HMPREF9370_1755</name>
</gene>
<dbReference type="InterPro" id="IPR051156">
    <property type="entry name" value="Mito/Outer_Membr_Metalloprot"/>
</dbReference>
<name>G4CRP5_9NEIS</name>
<dbReference type="Gene3D" id="3.30.2010.10">
    <property type="entry name" value="Metalloproteases ('zincins'), catalytic domain"/>
    <property type="match status" value="1"/>
</dbReference>
<dbReference type="GO" id="GO:0004222">
    <property type="term" value="F:metalloendopeptidase activity"/>
    <property type="evidence" value="ECO:0007669"/>
    <property type="project" value="InterPro"/>
</dbReference>
<keyword evidence="9" id="KW-1185">Reference proteome</keyword>
<sequence length="275" mass="29778">MPNLQEFIYMKKTTFTALIATISLSMSGCTGIADVVGYDTATLNQAAAKQYTGVVTAARNKNMIDNTSQTSRRVHTVFNRMKPYANQANKTGVPFVWQMTVIKSNEMNAWAMPGGKMAVYTGIVDRLKLTDDEIAAVVGHEMTHALLEHSKKAVGQQVLTGLAADIGGAVLQSSTGASSDMVNLGTTLVSDLGITKPFSRKQEDEADEGGLRLMAQAGYNPEAAITVWEKMNRVAGSNGGLGTILSTHPSNNARMKNLRRMMPEVMPIYEQSKKR</sequence>
<dbReference type="CDD" id="cd07331">
    <property type="entry name" value="M48C_Oma1_like"/>
    <property type="match status" value="1"/>
</dbReference>
<keyword evidence="3 6" id="KW-0378">Hydrolase</keyword>
<comment type="caution">
    <text evidence="8">The sequence shown here is derived from an EMBL/GenBank/DDBJ whole genome shotgun (WGS) entry which is preliminary data.</text>
</comment>
<keyword evidence="5 6" id="KW-0482">Metalloprotease</keyword>
<keyword evidence="1 6" id="KW-0645">Protease</keyword>
<feature type="domain" description="Peptidase M48" evidence="7">
    <location>
        <begin position="69"/>
        <end position="261"/>
    </location>
</feature>